<name>A0ABN1ZMZ3_9ACTN</name>
<evidence type="ECO:0000259" key="7">
    <source>
        <dbReference type="Pfam" id="PF08281"/>
    </source>
</evidence>
<dbReference type="Gene3D" id="1.10.1740.10">
    <property type="match status" value="1"/>
</dbReference>
<dbReference type="InterPro" id="IPR007627">
    <property type="entry name" value="RNA_pol_sigma70_r2"/>
</dbReference>
<dbReference type="NCBIfam" id="TIGR02937">
    <property type="entry name" value="sigma70-ECF"/>
    <property type="match status" value="1"/>
</dbReference>
<comment type="similarity">
    <text evidence="1">Belongs to the sigma-70 factor family. ECF subfamily.</text>
</comment>
<dbReference type="PANTHER" id="PTHR43133:SF50">
    <property type="entry name" value="ECF RNA POLYMERASE SIGMA FACTOR SIGM"/>
    <property type="match status" value="1"/>
</dbReference>
<protein>
    <submittedName>
        <fullName evidence="8">SigE family RNA polymerase sigma factor</fullName>
    </submittedName>
</protein>
<evidence type="ECO:0000313" key="8">
    <source>
        <dbReference type="EMBL" id="GAA1501319.1"/>
    </source>
</evidence>
<evidence type="ECO:0000256" key="1">
    <source>
        <dbReference type="ARBA" id="ARBA00010641"/>
    </source>
</evidence>
<dbReference type="Pfam" id="PF08281">
    <property type="entry name" value="Sigma70_r4_2"/>
    <property type="match status" value="1"/>
</dbReference>
<proteinExistence type="inferred from homology"/>
<dbReference type="InterPro" id="IPR013325">
    <property type="entry name" value="RNA_pol_sigma_r2"/>
</dbReference>
<evidence type="ECO:0000256" key="3">
    <source>
        <dbReference type="ARBA" id="ARBA00023082"/>
    </source>
</evidence>
<dbReference type="PANTHER" id="PTHR43133">
    <property type="entry name" value="RNA POLYMERASE ECF-TYPE SIGMA FACTO"/>
    <property type="match status" value="1"/>
</dbReference>
<gene>
    <name evidence="8" type="ORF">GCM10009827_010180</name>
</gene>
<dbReference type="InterPro" id="IPR013324">
    <property type="entry name" value="RNA_pol_sigma_r3/r4-like"/>
</dbReference>
<evidence type="ECO:0000259" key="6">
    <source>
        <dbReference type="Pfam" id="PF04542"/>
    </source>
</evidence>
<accession>A0ABN1ZMZ3</accession>
<dbReference type="NCBIfam" id="TIGR02983">
    <property type="entry name" value="SigE-fam_strep"/>
    <property type="match status" value="1"/>
</dbReference>
<dbReference type="Proteomes" id="UP001501470">
    <property type="component" value="Unassembled WGS sequence"/>
</dbReference>
<organism evidence="8 9">
    <name type="scientific">Dactylosporangium maewongense</name>
    <dbReference type="NCBI Taxonomy" id="634393"/>
    <lineage>
        <taxon>Bacteria</taxon>
        <taxon>Bacillati</taxon>
        <taxon>Actinomycetota</taxon>
        <taxon>Actinomycetes</taxon>
        <taxon>Micromonosporales</taxon>
        <taxon>Micromonosporaceae</taxon>
        <taxon>Dactylosporangium</taxon>
    </lineage>
</organism>
<keyword evidence="5" id="KW-0804">Transcription</keyword>
<dbReference type="InterPro" id="IPR014284">
    <property type="entry name" value="RNA_pol_sigma-70_dom"/>
</dbReference>
<dbReference type="Gene3D" id="1.10.10.10">
    <property type="entry name" value="Winged helix-like DNA-binding domain superfamily/Winged helix DNA-binding domain"/>
    <property type="match status" value="1"/>
</dbReference>
<dbReference type="Pfam" id="PF04542">
    <property type="entry name" value="Sigma70_r2"/>
    <property type="match status" value="1"/>
</dbReference>
<keyword evidence="3" id="KW-0731">Sigma factor</keyword>
<dbReference type="RefSeq" id="WP_344499956.1">
    <property type="nucleotide sequence ID" value="NZ_BAAAQD010000001.1"/>
</dbReference>
<dbReference type="SUPFAM" id="SSF88946">
    <property type="entry name" value="Sigma2 domain of RNA polymerase sigma factors"/>
    <property type="match status" value="1"/>
</dbReference>
<dbReference type="SUPFAM" id="SSF88659">
    <property type="entry name" value="Sigma3 and sigma4 domains of RNA polymerase sigma factors"/>
    <property type="match status" value="1"/>
</dbReference>
<feature type="domain" description="RNA polymerase sigma-70 region 2" evidence="6">
    <location>
        <begin position="19"/>
        <end position="72"/>
    </location>
</feature>
<keyword evidence="9" id="KW-1185">Reference proteome</keyword>
<reference evidence="8 9" key="1">
    <citation type="journal article" date="2019" name="Int. J. Syst. Evol. Microbiol.">
        <title>The Global Catalogue of Microorganisms (GCM) 10K type strain sequencing project: providing services to taxonomists for standard genome sequencing and annotation.</title>
        <authorList>
            <consortium name="The Broad Institute Genomics Platform"/>
            <consortium name="The Broad Institute Genome Sequencing Center for Infectious Disease"/>
            <person name="Wu L."/>
            <person name="Ma J."/>
        </authorList>
    </citation>
    <scope>NUCLEOTIDE SEQUENCE [LARGE SCALE GENOMIC DNA]</scope>
    <source>
        <strain evidence="8 9">JCM 15933</strain>
    </source>
</reference>
<evidence type="ECO:0000313" key="9">
    <source>
        <dbReference type="Proteomes" id="UP001501470"/>
    </source>
</evidence>
<feature type="domain" description="RNA polymerase sigma factor 70 region 4 type 2" evidence="7">
    <location>
        <begin position="102"/>
        <end position="154"/>
    </location>
</feature>
<evidence type="ECO:0000256" key="5">
    <source>
        <dbReference type="ARBA" id="ARBA00023163"/>
    </source>
</evidence>
<dbReference type="InterPro" id="IPR036388">
    <property type="entry name" value="WH-like_DNA-bd_sf"/>
</dbReference>
<keyword evidence="4" id="KW-0238">DNA-binding</keyword>
<keyword evidence="2" id="KW-0805">Transcription regulation</keyword>
<dbReference type="EMBL" id="BAAAQD010000001">
    <property type="protein sequence ID" value="GAA1501319.1"/>
    <property type="molecule type" value="Genomic_DNA"/>
</dbReference>
<sequence length="166" mass="18868">MRADEEHAYVQYVSDRVLALRRTAYHLCGDWHEAHDLVQATCIKLYRHWGRISAADSPDAYVRQVLVNVYLQQRGTWWARNVRLFTDAEPDPAPAPALEHRVDLHAALAKLAPGQRAVLVLRYWEGLDVAETARVLGCSTGTVKSQTSYALAALRRLMPDYAWEAR</sequence>
<dbReference type="InterPro" id="IPR039425">
    <property type="entry name" value="RNA_pol_sigma-70-like"/>
</dbReference>
<comment type="caution">
    <text evidence="8">The sequence shown here is derived from an EMBL/GenBank/DDBJ whole genome shotgun (WGS) entry which is preliminary data.</text>
</comment>
<dbReference type="InterPro" id="IPR014325">
    <property type="entry name" value="RNA_pol_sigma-E_actinobac"/>
</dbReference>
<dbReference type="InterPro" id="IPR013249">
    <property type="entry name" value="RNA_pol_sigma70_r4_t2"/>
</dbReference>
<evidence type="ECO:0000256" key="2">
    <source>
        <dbReference type="ARBA" id="ARBA00023015"/>
    </source>
</evidence>
<dbReference type="CDD" id="cd06171">
    <property type="entry name" value="Sigma70_r4"/>
    <property type="match status" value="1"/>
</dbReference>
<evidence type="ECO:0000256" key="4">
    <source>
        <dbReference type="ARBA" id="ARBA00023125"/>
    </source>
</evidence>